<gene>
    <name evidence="1" type="ORF">C1I91_14860</name>
</gene>
<dbReference type="Proteomes" id="UP000286268">
    <property type="component" value="Chromosome"/>
</dbReference>
<dbReference type="Pfam" id="PF02583">
    <property type="entry name" value="Trns_repr_metal"/>
    <property type="match status" value="1"/>
</dbReference>
<evidence type="ECO:0008006" key="3">
    <source>
        <dbReference type="Google" id="ProtNLM"/>
    </source>
</evidence>
<dbReference type="GO" id="GO:0003677">
    <property type="term" value="F:DNA binding"/>
    <property type="evidence" value="ECO:0007669"/>
    <property type="project" value="InterPro"/>
</dbReference>
<evidence type="ECO:0000313" key="1">
    <source>
        <dbReference type="EMBL" id="QAA32820.1"/>
    </source>
</evidence>
<dbReference type="GO" id="GO:0045892">
    <property type="term" value="P:negative regulation of DNA-templated transcription"/>
    <property type="evidence" value="ECO:0007669"/>
    <property type="project" value="UniProtKB-ARBA"/>
</dbReference>
<accession>A0A410DUU8</accession>
<dbReference type="RefSeq" id="WP_128213558.1">
    <property type="nucleotide sequence ID" value="NZ_CP025746.1"/>
</dbReference>
<dbReference type="InterPro" id="IPR038390">
    <property type="entry name" value="Metal_Tscrpt_repr_sf"/>
</dbReference>
<proteinExistence type="predicted"/>
<dbReference type="PANTHER" id="PTHR33677">
    <property type="entry name" value="TRANSCRIPTIONAL REPRESSOR FRMR-RELATED"/>
    <property type="match status" value="1"/>
</dbReference>
<dbReference type="KEGG" id="cmah:C1I91_14860"/>
<dbReference type="OrthoDB" id="9811244at2"/>
<dbReference type="AlphaFoldDB" id="A0A410DUU8"/>
<evidence type="ECO:0000313" key="2">
    <source>
        <dbReference type="Proteomes" id="UP000286268"/>
    </source>
</evidence>
<dbReference type="EMBL" id="CP025746">
    <property type="protein sequence ID" value="QAA32820.1"/>
    <property type="molecule type" value="Genomic_DNA"/>
</dbReference>
<organism evidence="1 2">
    <name type="scientific">Clostridium manihotivorum</name>
    <dbReference type="NCBI Taxonomy" id="2320868"/>
    <lineage>
        <taxon>Bacteria</taxon>
        <taxon>Bacillati</taxon>
        <taxon>Bacillota</taxon>
        <taxon>Clostridia</taxon>
        <taxon>Eubacteriales</taxon>
        <taxon>Clostridiaceae</taxon>
        <taxon>Clostridium</taxon>
    </lineage>
</organism>
<keyword evidence="2" id="KW-1185">Reference proteome</keyword>
<dbReference type="GO" id="GO:0046872">
    <property type="term" value="F:metal ion binding"/>
    <property type="evidence" value="ECO:0007669"/>
    <property type="project" value="InterPro"/>
</dbReference>
<dbReference type="Gene3D" id="1.20.58.1000">
    <property type="entry name" value="Metal-sensitive repressor, helix protomer"/>
    <property type="match status" value="1"/>
</dbReference>
<protein>
    <recommendedName>
        <fullName evidence="3">Copper-sensing transcriptional repressor CsoR</fullName>
    </recommendedName>
</protein>
<reference evidence="1 2" key="1">
    <citation type="submission" date="2018-01" db="EMBL/GenBank/DDBJ databases">
        <title>Genome Sequencing and Assembly of Anaerobacter polyendosporus strain CT4.</title>
        <authorList>
            <person name="Tachaapaikoon C."/>
            <person name="Sutheeworapong S."/>
            <person name="Jenjaroenpun P."/>
            <person name="Wongsurawat T."/>
            <person name="Nookeaw I."/>
            <person name="Cheawchanlertfa P."/>
            <person name="Kosugi A."/>
            <person name="Cheevadhanarak S."/>
            <person name="Ratanakhanokchai K."/>
        </authorList>
    </citation>
    <scope>NUCLEOTIDE SEQUENCE [LARGE SCALE GENOMIC DNA]</scope>
    <source>
        <strain evidence="1 2">CT4</strain>
    </source>
</reference>
<dbReference type="InterPro" id="IPR003735">
    <property type="entry name" value="Metal_Tscrpt_repr"/>
</dbReference>
<name>A0A410DUU8_9CLOT</name>
<sequence length="90" mass="10170">MKELTTNETKVIINRLSRISGQVEAIKRMTENHRDCNDILTQISAAKSALDSTAKIILQNHINSCIEDIIKRNDETAIDDLNSTLTKLFK</sequence>